<dbReference type="PROSITE" id="PS51459">
    <property type="entry name" value="FIDO"/>
    <property type="match status" value="1"/>
</dbReference>
<dbReference type="AlphaFoldDB" id="K0JU69"/>
<evidence type="ECO:0000259" key="1">
    <source>
        <dbReference type="PROSITE" id="PS51459"/>
    </source>
</evidence>
<accession>K0JU69</accession>
<name>K0JU69_SACES</name>
<dbReference type="InterPro" id="IPR036597">
    <property type="entry name" value="Fido-like_dom_sf"/>
</dbReference>
<evidence type="ECO:0000313" key="2">
    <source>
        <dbReference type="EMBL" id="CCH31375.1"/>
    </source>
</evidence>
<dbReference type="HOGENOM" id="CLU_766452_0_0_11"/>
<evidence type="ECO:0000313" key="3">
    <source>
        <dbReference type="Proteomes" id="UP000006281"/>
    </source>
</evidence>
<dbReference type="OrthoDB" id="9813719at2"/>
<dbReference type="KEGG" id="sesp:BN6_40880"/>
<dbReference type="RefSeq" id="WP_015101487.1">
    <property type="nucleotide sequence ID" value="NC_019673.1"/>
</dbReference>
<dbReference type="SUPFAM" id="SSF140931">
    <property type="entry name" value="Fic-like"/>
    <property type="match status" value="1"/>
</dbReference>
<dbReference type="STRING" id="1179773.BN6_40880"/>
<dbReference type="Gene3D" id="1.10.3290.10">
    <property type="entry name" value="Fido-like domain"/>
    <property type="match status" value="1"/>
</dbReference>
<dbReference type="InterPro" id="IPR003812">
    <property type="entry name" value="Fido"/>
</dbReference>
<keyword evidence="3" id="KW-1185">Reference proteome</keyword>
<dbReference type="PATRIC" id="fig|1179773.3.peg.4093"/>
<feature type="domain" description="Fido" evidence="1">
    <location>
        <begin position="90"/>
        <end position="243"/>
    </location>
</feature>
<dbReference type="Proteomes" id="UP000006281">
    <property type="component" value="Chromosome"/>
</dbReference>
<reference evidence="2 3" key="1">
    <citation type="journal article" date="2012" name="BMC Genomics">
        <title>Complete genome sequence of Saccharothrix espanaensis DSM 44229T and comparison to the other completely sequenced Pseudonocardiaceae.</title>
        <authorList>
            <person name="Strobel T."/>
            <person name="Al-Dilaimi A."/>
            <person name="Blom J."/>
            <person name="Gessner A."/>
            <person name="Kalinowski J."/>
            <person name="Luzhetska M."/>
            <person name="Puhler A."/>
            <person name="Szczepanowski R."/>
            <person name="Bechthold A."/>
            <person name="Ruckert C."/>
        </authorList>
    </citation>
    <scope>NUCLEOTIDE SEQUENCE [LARGE SCALE GENOMIC DNA]</scope>
    <source>
        <strain evidence="3">ATCC 51144 / DSM 44229 / JCM 9112 / NBRC 15066 / NRRL 15764</strain>
    </source>
</reference>
<protein>
    <recommendedName>
        <fullName evidence="1">Fido domain-containing protein</fullName>
    </recommendedName>
</protein>
<dbReference type="EMBL" id="HE804045">
    <property type="protein sequence ID" value="CCH31375.1"/>
    <property type="molecule type" value="Genomic_DNA"/>
</dbReference>
<dbReference type="eggNOG" id="COG3177">
    <property type="taxonomic scope" value="Bacteria"/>
</dbReference>
<gene>
    <name evidence="2" type="ordered locus">BN6_40880</name>
</gene>
<proteinExistence type="predicted"/>
<organism evidence="2 3">
    <name type="scientific">Saccharothrix espanaensis (strain ATCC 51144 / DSM 44229 / JCM 9112 / NBRC 15066 / NRRL 15764)</name>
    <dbReference type="NCBI Taxonomy" id="1179773"/>
    <lineage>
        <taxon>Bacteria</taxon>
        <taxon>Bacillati</taxon>
        <taxon>Actinomycetota</taxon>
        <taxon>Actinomycetes</taxon>
        <taxon>Pseudonocardiales</taxon>
        <taxon>Pseudonocardiaceae</taxon>
        <taxon>Saccharothrix</taxon>
    </lineage>
</organism>
<sequence>MNTAPPADRARVEPLDLVLPTRTHRALAEAEYALGSLNESAQRFTDRSTLVLCTRIRDARSSGALAGEDADLVEALMFHLLVPRAPGDRVALADLLGRHPIGRFVLASAHGTERVAAGGPVDPALLGEISAILTSSEPSGAALPQRTALAAWAAGVRAPGPLSRVARIALAHLHLERLRPFPEANGHVARLFSSLEMVRTGLLRDQILPMSFWLDTHHREYRDRVRAVVRGGPLHEWIGFFADGLRAQALAQLSLVDELDGLRRAHLAVAPKPPSLRRVAGDLVTTPMLTHRTLADRYGVTAKTATQVTRRLVELGVLTSLDDRLYNKVFVCRPVVRLLTTERPVEQSERDGAVFG</sequence>